<dbReference type="WBParaSite" id="EVEC_0000093101-mRNA-1">
    <property type="protein sequence ID" value="EVEC_0000093101-mRNA-1"/>
    <property type="gene ID" value="EVEC_0000093101"/>
</dbReference>
<dbReference type="OrthoDB" id="415411at2759"/>
<dbReference type="Proteomes" id="UP000274131">
    <property type="component" value="Unassembled WGS sequence"/>
</dbReference>
<dbReference type="GO" id="GO:0031674">
    <property type="term" value="C:I band"/>
    <property type="evidence" value="ECO:0007669"/>
    <property type="project" value="TreeGrafter"/>
</dbReference>
<evidence type="ECO:0000313" key="3">
    <source>
        <dbReference type="WBParaSite" id="EVEC_0000093101-mRNA-1"/>
    </source>
</evidence>
<reference evidence="3" key="1">
    <citation type="submission" date="2017-02" db="UniProtKB">
        <authorList>
            <consortium name="WormBaseParasite"/>
        </authorList>
    </citation>
    <scope>IDENTIFICATION</scope>
</reference>
<gene>
    <name evidence="1" type="ORF">EVEC_LOCUS652</name>
</gene>
<dbReference type="GO" id="GO:0055120">
    <property type="term" value="C:striated muscle dense body"/>
    <property type="evidence" value="ECO:0007669"/>
    <property type="project" value="TreeGrafter"/>
</dbReference>
<dbReference type="GO" id="GO:0016529">
    <property type="term" value="C:sarcoplasmic reticulum"/>
    <property type="evidence" value="ECO:0007669"/>
    <property type="project" value="TreeGrafter"/>
</dbReference>
<organism evidence="3">
    <name type="scientific">Enterobius vermicularis</name>
    <name type="common">Human pinworm</name>
    <dbReference type="NCBI Taxonomy" id="51028"/>
    <lineage>
        <taxon>Eukaryota</taxon>
        <taxon>Metazoa</taxon>
        <taxon>Ecdysozoa</taxon>
        <taxon>Nematoda</taxon>
        <taxon>Chromadorea</taxon>
        <taxon>Rhabditida</taxon>
        <taxon>Spirurina</taxon>
        <taxon>Oxyuridomorpha</taxon>
        <taxon>Oxyuroidea</taxon>
        <taxon>Oxyuridae</taxon>
        <taxon>Enterobius</taxon>
    </lineage>
</organism>
<protein>
    <submittedName>
        <fullName evidence="3">BRO1 domain-containing protein</fullName>
    </submittedName>
</protein>
<dbReference type="PANTHER" id="PTHR10151:SF114">
    <property type="entry name" value="ECTONUCLEOTIDE PYROPHOSPHATASE_PHOSPHODIESTERASE C27A7.3"/>
    <property type="match status" value="1"/>
</dbReference>
<accession>A0A0N4UU87</accession>
<dbReference type="PANTHER" id="PTHR10151">
    <property type="entry name" value="ECTONUCLEOTIDE PYROPHOSPHATASE/PHOSPHODIESTERASE"/>
    <property type="match status" value="1"/>
</dbReference>
<name>A0A0N4UU87_ENTVE</name>
<proteinExistence type="predicted"/>
<keyword evidence="2" id="KW-1185">Reference proteome</keyword>
<sequence>MRAIFGGIGPDIAENKVVPAFQNIEAYQLFSDLLHVQAAPNNGTPGRLYSFLKKPPVYNETVAEIKHQSCLSHHKKLKEDLQSMTGMTDNCNAEQPSVQYESSNGAECILQLCDAVIHYNKALKMIQMIETTLTADDWKDTK</sequence>
<dbReference type="EMBL" id="UXUI01001889">
    <property type="protein sequence ID" value="VDD85509.1"/>
    <property type="molecule type" value="Genomic_DNA"/>
</dbReference>
<evidence type="ECO:0000313" key="1">
    <source>
        <dbReference type="EMBL" id="VDD85509.1"/>
    </source>
</evidence>
<evidence type="ECO:0000313" key="2">
    <source>
        <dbReference type="Proteomes" id="UP000274131"/>
    </source>
</evidence>
<dbReference type="InterPro" id="IPR017850">
    <property type="entry name" value="Alkaline_phosphatase_core_sf"/>
</dbReference>
<dbReference type="AlphaFoldDB" id="A0A0N4UU87"/>
<dbReference type="Gene3D" id="3.40.720.10">
    <property type="entry name" value="Alkaline Phosphatase, subunit A"/>
    <property type="match status" value="1"/>
</dbReference>
<reference evidence="1 2" key="2">
    <citation type="submission" date="2018-10" db="EMBL/GenBank/DDBJ databases">
        <authorList>
            <consortium name="Pathogen Informatics"/>
        </authorList>
    </citation>
    <scope>NUCLEOTIDE SEQUENCE [LARGE SCALE GENOMIC DNA]</scope>
</reference>
<dbReference type="STRING" id="51028.A0A0N4UU87"/>